<dbReference type="PANTHER" id="PTHR33324">
    <property type="entry name" value="EXPRESSED PROTEIN"/>
    <property type="match status" value="1"/>
</dbReference>
<proteinExistence type="predicted"/>
<feature type="region of interest" description="Disordered" evidence="1">
    <location>
        <begin position="1"/>
        <end position="65"/>
    </location>
</feature>
<evidence type="ECO:0000256" key="1">
    <source>
        <dbReference type="SAM" id="MobiDB-lite"/>
    </source>
</evidence>
<organism evidence="2 3">
    <name type="scientific">Cryptococcus neoformans Tu259-1</name>
    <dbReference type="NCBI Taxonomy" id="1230072"/>
    <lineage>
        <taxon>Eukaryota</taxon>
        <taxon>Fungi</taxon>
        <taxon>Dikarya</taxon>
        <taxon>Basidiomycota</taxon>
        <taxon>Agaricomycotina</taxon>
        <taxon>Tremellomycetes</taxon>
        <taxon>Tremellales</taxon>
        <taxon>Cryptococcaceae</taxon>
        <taxon>Cryptococcus</taxon>
        <taxon>Cryptococcus neoformans species complex</taxon>
    </lineage>
</organism>
<evidence type="ECO:0000313" key="3">
    <source>
        <dbReference type="Proteomes" id="UP000199727"/>
    </source>
</evidence>
<feature type="compositionally biased region" description="Low complexity" evidence="1">
    <location>
        <begin position="1"/>
        <end position="11"/>
    </location>
</feature>
<reference evidence="2 3" key="1">
    <citation type="submission" date="2017-06" db="EMBL/GenBank/DDBJ databases">
        <title>Global population genomics of the pathogenic fungus Cryptococcus neoformans var. grubii.</title>
        <authorList>
            <person name="Cuomo C."/>
            <person name="Litvintseva A."/>
            <person name="Chen Y."/>
            <person name="Young S."/>
            <person name="Zeng Q."/>
            <person name="Chapman S."/>
            <person name="Gujja S."/>
            <person name="Saif S."/>
            <person name="Birren B."/>
        </authorList>
    </citation>
    <scope>NUCLEOTIDE SEQUENCE [LARGE SCALE GENOMIC DNA]</scope>
    <source>
        <strain evidence="2 3">Tu259-1</strain>
    </source>
</reference>
<dbReference type="EMBL" id="AMKT01000041">
    <property type="protein sequence ID" value="OXG21993.1"/>
    <property type="molecule type" value="Genomic_DNA"/>
</dbReference>
<accession>A0A854QEF9</accession>
<evidence type="ECO:0000313" key="2">
    <source>
        <dbReference type="EMBL" id="OXG21993.1"/>
    </source>
</evidence>
<name>A0A854QEF9_CRYNE</name>
<dbReference type="AlphaFoldDB" id="A0A854QEF9"/>
<comment type="caution">
    <text evidence="2">The sequence shown here is derived from an EMBL/GenBank/DDBJ whole genome shotgun (WGS) entry which is preliminary data.</text>
</comment>
<protein>
    <submittedName>
        <fullName evidence="2">Uncharacterized protein</fullName>
    </submittedName>
</protein>
<dbReference type="Proteomes" id="UP000199727">
    <property type="component" value="Unassembled WGS sequence"/>
</dbReference>
<sequence length="220" mass="24288">MQPSQPAQSSSSKRHSSAEPSQTQTGASAAVPLEPTTNASKRSKKNPAVSAGQATDGTPPAEENWWTDRKIDWEKDCGGEDQQSSFAYFKDWIPAGISYMSGTVGGYTLERGAKEFQRFLYEKKGPIKRSVKSIEAKCNSMRKGWKTAYNLPQQMELELETETSSQSIHRQAMRIFPMIVSLITENATVPITTSETRFSKADKAQDLCLGRVPMTTATPL</sequence>
<dbReference type="PANTHER" id="PTHR33324:SF3">
    <property type="entry name" value="ZINC FINGER PHD-TYPE DOMAIN-CONTAINING PROTEIN"/>
    <property type="match status" value="1"/>
</dbReference>
<gene>
    <name evidence="2" type="ORF">C361_03420</name>
</gene>